<protein>
    <submittedName>
        <fullName evidence="1">Uncharacterized protein</fullName>
    </submittedName>
</protein>
<name>A0A949K6J4_9FIRM</name>
<dbReference type="Pfam" id="PF18937">
    <property type="entry name" value="DUF5685"/>
    <property type="match status" value="1"/>
</dbReference>
<accession>A0A949K6J4</accession>
<reference evidence="1" key="1">
    <citation type="submission" date="2021-06" db="EMBL/GenBank/DDBJ databases">
        <title>Description of novel taxa of the family Lachnospiraceae.</title>
        <authorList>
            <person name="Chaplin A.V."/>
            <person name="Sokolova S.R."/>
            <person name="Pikina A.P."/>
            <person name="Korzhanova M."/>
            <person name="Belova V."/>
            <person name="Korostin D."/>
            <person name="Efimov B.A."/>
        </authorList>
    </citation>
    <scope>NUCLEOTIDE SEQUENCE</scope>
    <source>
        <strain evidence="1">ASD5720</strain>
    </source>
</reference>
<dbReference type="EMBL" id="JAHQCW010000016">
    <property type="protein sequence ID" value="MBU9737083.1"/>
    <property type="molecule type" value="Genomic_DNA"/>
</dbReference>
<dbReference type="InterPro" id="IPR043740">
    <property type="entry name" value="DUF5685"/>
</dbReference>
<sequence>MFGYVMIDKPELKVKDYYKYKAYYCGLCRMLKEKYGFLGQMTLTYDMTFAIVLLTSLYESDTALSKHHCIVHPVQKHEMLQNEITEYTAAMNVILAYYHFEDDWKDDKSLSGLAGSALLNRKVRNIIRQYPVQSDAIRNSLKQLQQYEAERATDIDLVSGCFGRLMEELFLYRKDHWEPTLRRLGFYLGKFIYLMDAYEDLPEDLKENRYNPLRSVCEQEDYEERCYQMMLMMMGECSAEFEKLPCLLDADILRNILYSGVWAKYNKIQKKRKEEREQNHDNGSL</sequence>
<evidence type="ECO:0000313" key="1">
    <source>
        <dbReference type="EMBL" id="MBU9737083.1"/>
    </source>
</evidence>
<proteinExistence type="predicted"/>
<dbReference type="Proteomes" id="UP000712157">
    <property type="component" value="Unassembled WGS sequence"/>
</dbReference>
<keyword evidence="2" id="KW-1185">Reference proteome</keyword>
<dbReference type="RefSeq" id="WP_238721717.1">
    <property type="nucleotide sequence ID" value="NZ_JAHQCW010000016.1"/>
</dbReference>
<dbReference type="AlphaFoldDB" id="A0A949K6J4"/>
<evidence type="ECO:0000313" key="2">
    <source>
        <dbReference type="Proteomes" id="UP000712157"/>
    </source>
</evidence>
<comment type="caution">
    <text evidence="1">The sequence shown here is derived from an EMBL/GenBank/DDBJ whole genome shotgun (WGS) entry which is preliminary data.</text>
</comment>
<organism evidence="1 2">
    <name type="scientific">Diplocloster agilis</name>
    <dbReference type="NCBI Taxonomy" id="2850323"/>
    <lineage>
        <taxon>Bacteria</taxon>
        <taxon>Bacillati</taxon>
        <taxon>Bacillota</taxon>
        <taxon>Clostridia</taxon>
        <taxon>Lachnospirales</taxon>
        <taxon>Lachnospiraceae</taxon>
        <taxon>Diplocloster</taxon>
    </lineage>
</organism>
<gene>
    <name evidence="1" type="ORF">KTH89_11070</name>
</gene>